<dbReference type="AlphaFoldDB" id="E8LWK1"/>
<organism evidence="2 3">
    <name type="scientific">Vibrio brasiliensis LMG 20546</name>
    <dbReference type="NCBI Taxonomy" id="945543"/>
    <lineage>
        <taxon>Bacteria</taxon>
        <taxon>Pseudomonadati</taxon>
        <taxon>Pseudomonadota</taxon>
        <taxon>Gammaproteobacteria</taxon>
        <taxon>Vibrionales</taxon>
        <taxon>Vibrionaceae</taxon>
        <taxon>Vibrio</taxon>
        <taxon>Vibrio oreintalis group</taxon>
    </lineage>
</organism>
<gene>
    <name evidence="2" type="ORF">VIBR0546_17018</name>
</gene>
<accession>E8LWK1</accession>
<evidence type="ECO:0000313" key="3">
    <source>
        <dbReference type="Proteomes" id="UP000004371"/>
    </source>
</evidence>
<dbReference type="OrthoDB" id="7869604at2"/>
<dbReference type="RefSeq" id="WP_006880230.1">
    <property type="nucleotide sequence ID" value="NZ_AEVS01000077.1"/>
</dbReference>
<keyword evidence="3" id="KW-1185">Reference proteome</keyword>
<sequence>MDTQQEDLGFSYLSSANNVQIRRDNLTVTTLRGKAALEFVAKIANLDLPQQQQLMARVTGNYKRGNEKAAKSKQTNKYR</sequence>
<evidence type="ECO:0000256" key="1">
    <source>
        <dbReference type="SAM" id="MobiDB-lite"/>
    </source>
</evidence>
<dbReference type="Proteomes" id="UP000004371">
    <property type="component" value="Unassembled WGS sequence"/>
</dbReference>
<proteinExistence type="predicted"/>
<feature type="region of interest" description="Disordered" evidence="1">
    <location>
        <begin position="60"/>
        <end position="79"/>
    </location>
</feature>
<reference evidence="2 3" key="1">
    <citation type="journal article" date="2012" name="Int. J. Syst. Evol. Microbiol.">
        <title>Vibrio caribbeanicus sp. nov., isolated from the marine sponge Scleritoderma cyanea.</title>
        <authorList>
            <person name="Hoffmann M."/>
            <person name="Monday S.R."/>
            <person name="Allard M.W."/>
            <person name="Strain E.A."/>
            <person name="Whittaker P."/>
            <person name="Naum M."/>
            <person name="McCarthy P.J."/>
            <person name="Lopez J.V."/>
            <person name="Fischer M."/>
            <person name="Brown E.W."/>
        </authorList>
    </citation>
    <scope>NUCLEOTIDE SEQUENCE [LARGE SCALE GENOMIC DNA]</scope>
    <source>
        <strain evidence="2 3">LMG 20546</strain>
    </source>
</reference>
<evidence type="ECO:0000313" key="2">
    <source>
        <dbReference type="EMBL" id="EGA64752.1"/>
    </source>
</evidence>
<comment type="caution">
    <text evidence="2">The sequence shown here is derived from an EMBL/GenBank/DDBJ whole genome shotgun (WGS) entry which is preliminary data.</text>
</comment>
<protein>
    <submittedName>
        <fullName evidence="2">Uncharacterized protein</fullName>
    </submittedName>
</protein>
<name>E8LWK1_9VIBR</name>
<dbReference type="STRING" id="945543.VIBR0546_17018"/>
<dbReference type="eggNOG" id="ENOG5032ZZ1">
    <property type="taxonomic scope" value="Bacteria"/>
</dbReference>
<dbReference type="EMBL" id="AEVS01000077">
    <property type="protein sequence ID" value="EGA64752.1"/>
    <property type="molecule type" value="Genomic_DNA"/>
</dbReference>